<organism evidence="9">
    <name type="scientific">marine sediment metagenome</name>
    <dbReference type="NCBI Taxonomy" id="412755"/>
    <lineage>
        <taxon>unclassified sequences</taxon>
        <taxon>metagenomes</taxon>
        <taxon>ecological metagenomes</taxon>
    </lineage>
</organism>
<evidence type="ECO:0000256" key="1">
    <source>
        <dbReference type="ARBA" id="ARBA00004651"/>
    </source>
</evidence>
<evidence type="ECO:0000313" key="9">
    <source>
        <dbReference type="EMBL" id="GAI91591.1"/>
    </source>
</evidence>
<dbReference type="PANTHER" id="PTHR21716:SF53">
    <property type="entry name" value="PERMEASE PERM-RELATED"/>
    <property type="match status" value="1"/>
</dbReference>
<keyword evidence="6 8" id="KW-1133">Transmembrane helix</keyword>
<feature type="transmembrane region" description="Helical" evidence="8">
    <location>
        <begin position="141"/>
        <end position="160"/>
    </location>
</feature>
<evidence type="ECO:0000256" key="4">
    <source>
        <dbReference type="ARBA" id="ARBA00022475"/>
    </source>
</evidence>
<evidence type="ECO:0008006" key="10">
    <source>
        <dbReference type="Google" id="ProtNLM"/>
    </source>
</evidence>
<protein>
    <recommendedName>
        <fullName evidence="10">AI-2E family transporter</fullName>
    </recommendedName>
</protein>
<evidence type="ECO:0000256" key="8">
    <source>
        <dbReference type="SAM" id="Phobius"/>
    </source>
</evidence>
<dbReference type="EMBL" id="BARW01017805">
    <property type="protein sequence ID" value="GAI91591.1"/>
    <property type="molecule type" value="Genomic_DNA"/>
</dbReference>
<accession>X1TJQ9</accession>
<evidence type="ECO:0000256" key="6">
    <source>
        <dbReference type="ARBA" id="ARBA00022989"/>
    </source>
</evidence>
<comment type="caution">
    <text evidence="9">The sequence shown here is derived from an EMBL/GenBank/DDBJ whole genome shotgun (WGS) entry which is preliminary data.</text>
</comment>
<comment type="similarity">
    <text evidence="2">Belongs to the autoinducer-2 exporter (AI-2E) (TC 2.A.86) family.</text>
</comment>
<keyword evidence="3" id="KW-0813">Transport</keyword>
<dbReference type="GO" id="GO:0005886">
    <property type="term" value="C:plasma membrane"/>
    <property type="evidence" value="ECO:0007669"/>
    <property type="project" value="UniProtKB-SubCell"/>
</dbReference>
<evidence type="ECO:0000256" key="5">
    <source>
        <dbReference type="ARBA" id="ARBA00022692"/>
    </source>
</evidence>
<feature type="transmembrane region" description="Helical" evidence="8">
    <location>
        <begin position="102"/>
        <end position="129"/>
    </location>
</feature>
<feature type="transmembrane region" description="Helical" evidence="8">
    <location>
        <begin position="172"/>
        <end position="205"/>
    </location>
</feature>
<feature type="non-terminal residue" evidence="9">
    <location>
        <position position="1"/>
    </location>
</feature>
<evidence type="ECO:0000256" key="7">
    <source>
        <dbReference type="ARBA" id="ARBA00023136"/>
    </source>
</evidence>
<keyword evidence="7 8" id="KW-0472">Membrane</keyword>
<dbReference type="GO" id="GO:0055085">
    <property type="term" value="P:transmembrane transport"/>
    <property type="evidence" value="ECO:0007669"/>
    <property type="project" value="TreeGrafter"/>
</dbReference>
<dbReference type="Pfam" id="PF01594">
    <property type="entry name" value="AI-2E_transport"/>
    <property type="match status" value="1"/>
</dbReference>
<gene>
    <name evidence="9" type="ORF">S12H4_30655</name>
</gene>
<keyword evidence="4" id="KW-1003">Cell membrane</keyword>
<dbReference type="AlphaFoldDB" id="X1TJQ9"/>
<name>X1TJQ9_9ZZZZ</name>
<keyword evidence="5 8" id="KW-0812">Transmembrane</keyword>
<evidence type="ECO:0000256" key="2">
    <source>
        <dbReference type="ARBA" id="ARBA00009773"/>
    </source>
</evidence>
<proteinExistence type="inferred from homology"/>
<evidence type="ECO:0000256" key="3">
    <source>
        <dbReference type="ARBA" id="ARBA00022448"/>
    </source>
</evidence>
<feature type="transmembrane region" description="Helical" evidence="8">
    <location>
        <begin position="79"/>
        <end position="96"/>
    </location>
</feature>
<sequence>WIFQGIGALTGKVAQSIAGVPAGIFLFILSLIVSFYLLKDARKIRSALINYIPKEYQKKVSEFLTDVDKILGGYIRGQLIIAAVVGTSIGIGLFLLRIKYAFVLGTVAGVFNVVPYFGAVIAITPALLLGLIKDPFSAWTFLWVILLFIGVSQVEMYFLAPRILSRKVRLHPVAIIFAIVVGGAALGILGVLLAIPALAILKALFIRLHQRKG</sequence>
<comment type="subcellular location">
    <subcellularLocation>
        <location evidence="1">Cell membrane</location>
        <topology evidence="1">Multi-pass membrane protein</topology>
    </subcellularLocation>
</comment>
<dbReference type="InterPro" id="IPR002549">
    <property type="entry name" value="AI-2E-like"/>
</dbReference>
<feature type="transmembrane region" description="Helical" evidence="8">
    <location>
        <begin position="17"/>
        <end position="38"/>
    </location>
</feature>
<reference evidence="9" key="1">
    <citation type="journal article" date="2014" name="Front. Microbiol.">
        <title>High frequency of phylogenetically diverse reductive dehalogenase-homologous genes in deep subseafloor sedimentary metagenomes.</title>
        <authorList>
            <person name="Kawai M."/>
            <person name="Futagami T."/>
            <person name="Toyoda A."/>
            <person name="Takaki Y."/>
            <person name="Nishi S."/>
            <person name="Hori S."/>
            <person name="Arai W."/>
            <person name="Tsubouchi T."/>
            <person name="Morono Y."/>
            <person name="Uchiyama I."/>
            <person name="Ito T."/>
            <person name="Fujiyama A."/>
            <person name="Inagaki F."/>
            <person name="Takami H."/>
        </authorList>
    </citation>
    <scope>NUCLEOTIDE SEQUENCE</scope>
    <source>
        <strain evidence="9">Expedition CK06-06</strain>
    </source>
</reference>
<dbReference type="PANTHER" id="PTHR21716">
    <property type="entry name" value="TRANSMEMBRANE PROTEIN"/>
    <property type="match status" value="1"/>
</dbReference>